<dbReference type="Proteomes" id="UP000176944">
    <property type="component" value="Chromosome"/>
</dbReference>
<feature type="region of interest" description="Disordered" evidence="1">
    <location>
        <begin position="1"/>
        <end position="20"/>
    </location>
</feature>
<reference evidence="2" key="1">
    <citation type="journal article" date="2017" name="Proc. Natl. Acad. Sci. U.S.A.">
        <title>Comparative genomics uncovers the prolific and distinctive metabolic potential of the cyanobacterial genus Moorea.</title>
        <authorList>
            <person name="Leao T."/>
            <person name="Castelao G."/>
            <person name="Korobeynikov A."/>
            <person name="Monroe E.A."/>
            <person name="Podell S."/>
            <person name="Glukhov E."/>
            <person name="Allen E.E."/>
            <person name="Gerwick W.H."/>
            <person name="Gerwick L."/>
        </authorList>
    </citation>
    <scope>NUCLEOTIDE SEQUENCE</scope>
    <source>
        <strain evidence="2">JHB</strain>
    </source>
</reference>
<gene>
    <name evidence="2" type="ORF">BJP36_38395</name>
</gene>
<name>A0A9Q9UWJ5_MOOP1</name>
<organism evidence="2">
    <name type="scientific">Moorena producens (strain JHB)</name>
    <dbReference type="NCBI Taxonomy" id="1454205"/>
    <lineage>
        <taxon>Bacteria</taxon>
        <taxon>Bacillati</taxon>
        <taxon>Cyanobacteriota</taxon>
        <taxon>Cyanophyceae</taxon>
        <taxon>Coleofasciculales</taxon>
        <taxon>Coleofasciculaceae</taxon>
        <taxon>Moorena</taxon>
    </lineage>
</organism>
<accession>A0A9Q9UWJ5</accession>
<evidence type="ECO:0000313" key="2">
    <source>
        <dbReference type="EMBL" id="WAN69951.1"/>
    </source>
</evidence>
<evidence type="ECO:0000256" key="1">
    <source>
        <dbReference type="SAM" id="MobiDB-lite"/>
    </source>
</evidence>
<sequence length="51" mass="5567">MGKIEAMQRGLGGFPHERLHQDREFGVTPAISLAFRPRCANGLKPDSTVSS</sequence>
<protein>
    <submittedName>
        <fullName evidence="2">Uncharacterized protein</fullName>
    </submittedName>
</protein>
<proteinExistence type="predicted"/>
<dbReference type="AlphaFoldDB" id="A0A9Q9UWJ5"/>
<reference evidence="2" key="2">
    <citation type="submission" date="2022-10" db="EMBL/GenBank/DDBJ databases">
        <authorList>
            <person name="Ngo T.-E."/>
        </authorList>
    </citation>
    <scope>NUCLEOTIDE SEQUENCE</scope>
    <source>
        <strain evidence="2">JHB</strain>
    </source>
</reference>
<dbReference type="EMBL" id="CP017708">
    <property type="protein sequence ID" value="WAN69951.1"/>
    <property type="molecule type" value="Genomic_DNA"/>
</dbReference>